<dbReference type="Proteomes" id="UP000474175">
    <property type="component" value="Unassembled WGS sequence"/>
</dbReference>
<protein>
    <submittedName>
        <fullName evidence="6">Response regulator transcription factor</fullName>
    </submittedName>
</protein>
<dbReference type="SMART" id="SM00421">
    <property type="entry name" value="HTH_LUXR"/>
    <property type="match status" value="1"/>
</dbReference>
<dbReference type="PROSITE" id="PS50110">
    <property type="entry name" value="RESPONSE_REGULATORY"/>
    <property type="match status" value="1"/>
</dbReference>
<dbReference type="PANTHER" id="PTHR43214:SF43">
    <property type="entry name" value="TWO-COMPONENT RESPONSE REGULATOR"/>
    <property type="match status" value="1"/>
</dbReference>
<dbReference type="InterPro" id="IPR011006">
    <property type="entry name" value="CheY-like_superfamily"/>
</dbReference>
<dbReference type="Pfam" id="PF00196">
    <property type="entry name" value="GerE"/>
    <property type="match status" value="1"/>
</dbReference>
<dbReference type="AlphaFoldDB" id="A0A6L9L543"/>
<dbReference type="PRINTS" id="PR00038">
    <property type="entry name" value="HTHLUXR"/>
</dbReference>
<comment type="caution">
    <text evidence="6">The sequence shown here is derived from an EMBL/GenBank/DDBJ whole genome shotgun (WGS) entry which is preliminary data.</text>
</comment>
<dbReference type="SUPFAM" id="SSF46894">
    <property type="entry name" value="C-terminal effector domain of the bipartite response regulators"/>
    <property type="match status" value="1"/>
</dbReference>
<dbReference type="RefSeq" id="WP_163942976.1">
    <property type="nucleotide sequence ID" value="NZ_JAAFZH010000001.1"/>
</dbReference>
<evidence type="ECO:0000256" key="2">
    <source>
        <dbReference type="ARBA" id="ARBA00023125"/>
    </source>
</evidence>
<dbReference type="CDD" id="cd06170">
    <property type="entry name" value="LuxR_C_like"/>
    <property type="match status" value="1"/>
</dbReference>
<dbReference type="GO" id="GO:0003677">
    <property type="term" value="F:DNA binding"/>
    <property type="evidence" value="ECO:0007669"/>
    <property type="project" value="UniProtKB-KW"/>
</dbReference>
<evidence type="ECO:0000256" key="1">
    <source>
        <dbReference type="ARBA" id="ARBA00022553"/>
    </source>
</evidence>
<evidence type="ECO:0000259" key="5">
    <source>
        <dbReference type="PROSITE" id="PS50110"/>
    </source>
</evidence>
<dbReference type="SMART" id="SM00448">
    <property type="entry name" value="REC"/>
    <property type="match status" value="1"/>
</dbReference>
<evidence type="ECO:0000313" key="6">
    <source>
        <dbReference type="EMBL" id="NDU93983.1"/>
    </source>
</evidence>
<dbReference type="PANTHER" id="PTHR43214">
    <property type="entry name" value="TWO-COMPONENT RESPONSE REGULATOR"/>
    <property type="match status" value="1"/>
</dbReference>
<feature type="domain" description="Response regulatory" evidence="5">
    <location>
        <begin position="5"/>
        <end position="121"/>
    </location>
</feature>
<dbReference type="PROSITE" id="PS50043">
    <property type="entry name" value="HTH_LUXR_2"/>
    <property type="match status" value="1"/>
</dbReference>
<keyword evidence="1 3" id="KW-0597">Phosphoprotein</keyword>
<gene>
    <name evidence="6" type="ORF">GK108_03790</name>
</gene>
<organism evidence="6 7">
    <name type="scientific">Spirosoma terrae</name>
    <dbReference type="NCBI Taxonomy" id="1968276"/>
    <lineage>
        <taxon>Bacteria</taxon>
        <taxon>Pseudomonadati</taxon>
        <taxon>Bacteroidota</taxon>
        <taxon>Cytophagia</taxon>
        <taxon>Cytophagales</taxon>
        <taxon>Cytophagaceae</taxon>
        <taxon>Spirosoma</taxon>
    </lineage>
</organism>
<accession>A0A6L9L543</accession>
<dbReference type="GO" id="GO:0000160">
    <property type="term" value="P:phosphorelay signal transduction system"/>
    <property type="evidence" value="ECO:0007669"/>
    <property type="project" value="InterPro"/>
</dbReference>
<name>A0A6L9L543_9BACT</name>
<dbReference type="GO" id="GO:0006355">
    <property type="term" value="P:regulation of DNA-templated transcription"/>
    <property type="evidence" value="ECO:0007669"/>
    <property type="project" value="InterPro"/>
</dbReference>
<evidence type="ECO:0000259" key="4">
    <source>
        <dbReference type="PROSITE" id="PS50043"/>
    </source>
</evidence>
<reference evidence="6 7" key="1">
    <citation type="submission" date="2020-02" db="EMBL/GenBank/DDBJ databases">
        <title>Draft genome sequence of two Spirosoma agri KCTC 52727 and Spirosoma terrae KCTC 52035.</title>
        <authorList>
            <person name="Rojas J."/>
            <person name="Ambika Manirajan B."/>
            <person name="Suarez C."/>
            <person name="Ratering S."/>
            <person name="Schnell S."/>
        </authorList>
    </citation>
    <scope>NUCLEOTIDE SEQUENCE [LARGE SCALE GENOMIC DNA]</scope>
    <source>
        <strain evidence="6 7">KCTC 52035</strain>
    </source>
</reference>
<keyword evidence="2" id="KW-0238">DNA-binding</keyword>
<evidence type="ECO:0000313" key="7">
    <source>
        <dbReference type="Proteomes" id="UP000474175"/>
    </source>
</evidence>
<evidence type="ECO:0000256" key="3">
    <source>
        <dbReference type="PROSITE-ProRule" id="PRU00169"/>
    </source>
</evidence>
<dbReference type="EMBL" id="JAAFZH010000001">
    <property type="protein sequence ID" value="NDU93983.1"/>
    <property type="molecule type" value="Genomic_DNA"/>
</dbReference>
<dbReference type="CDD" id="cd17535">
    <property type="entry name" value="REC_NarL-like"/>
    <property type="match status" value="1"/>
</dbReference>
<proteinExistence type="predicted"/>
<feature type="modified residue" description="4-aspartylphosphate" evidence="3">
    <location>
        <position position="56"/>
    </location>
</feature>
<dbReference type="InterPro" id="IPR001789">
    <property type="entry name" value="Sig_transdc_resp-reg_receiver"/>
</dbReference>
<dbReference type="Gene3D" id="3.40.50.2300">
    <property type="match status" value="1"/>
</dbReference>
<dbReference type="InterPro" id="IPR000792">
    <property type="entry name" value="Tscrpt_reg_LuxR_C"/>
</dbReference>
<dbReference type="InterPro" id="IPR039420">
    <property type="entry name" value="WalR-like"/>
</dbReference>
<feature type="domain" description="HTH luxR-type" evidence="4">
    <location>
        <begin position="145"/>
        <end position="210"/>
    </location>
</feature>
<dbReference type="Pfam" id="PF00072">
    <property type="entry name" value="Response_reg"/>
    <property type="match status" value="1"/>
</dbReference>
<keyword evidence="7" id="KW-1185">Reference proteome</keyword>
<dbReference type="SUPFAM" id="SSF52172">
    <property type="entry name" value="CheY-like"/>
    <property type="match status" value="1"/>
</dbReference>
<dbReference type="InterPro" id="IPR058245">
    <property type="entry name" value="NreC/VraR/RcsB-like_REC"/>
</dbReference>
<dbReference type="InterPro" id="IPR016032">
    <property type="entry name" value="Sig_transdc_resp-reg_C-effctor"/>
</dbReference>
<sequence>MNATRLLLVDDHQLILDSLQSLLGSIPNVEIVGKVNDSRQVLDRLTLTPADIIVCDLHMPYVSGIELAMQLRQSHPHIKVLLLTMAEDTRTIREAIRIGAAGYMLKRSGRDELEKAIVALTQGKRYFSSDILELLADEDDALVPDHTPLATLTDREMDVLRLIADENQTQQIAQKLFISVPTVETHRRHLMQKLGVKSVVGMVKFAMRYGLVS</sequence>